<protein>
    <submittedName>
        <fullName evidence="1">Uncharacterized protein</fullName>
    </submittedName>
</protein>
<organism evidence="1">
    <name type="scientific">Arundo donax</name>
    <name type="common">Giant reed</name>
    <name type="synonym">Donax arundinaceus</name>
    <dbReference type="NCBI Taxonomy" id="35708"/>
    <lineage>
        <taxon>Eukaryota</taxon>
        <taxon>Viridiplantae</taxon>
        <taxon>Streptophyta</taxon>
        <taxon>Embryophyta</taxon>
        <taxon>Tracheophyta</taxon>
        <taxon>Spermatophyta</taxon>
        <taxon>Magnoliopsida</taxon>
        <taxon>Liliopsida</taxon>
        <taxon>Poales</taxon>
        <taxon>Poaceae</taxon>
        <taxon>PACMAD clade</taxon>
        <taxon>Arundinoideae</taxon>
        <taxon>Arundineae</taxon>
        <taxon>Arundo</taxon>
    </lineage>
</organism>
<reference evidence="1" key="2">
    <citation type="journal article" date="2015" name="Data Brief">
        <title>Shoot transcriptome of the giant reed, Arundo donax.</title>
        <authorList>
            <person name="Barrero R.A."/>
            <person name="Guerrero F.D."/>
            <person name="Moolhuijzen P."/>
            <person name="Goolsby J.A."/>
            <person name="Tidwell J."/>
            <person name="Bellgard S.E."/>
            <person name="Bellgard M.I."/>
        </authorList>
    </citation>
    <scope>NUCLEOTIDE SEQUENCE</scope>
    <source>
        <tissue evidence="1">Shoot tissue taken approximately 20 cm above the soil surface</tissue>
    </source>
</reference>
<reference evidence="1" key="1">
    <citation type="submission" date="2014-09" db="EMBL/GenBank/DDBJ databases">
        <authorList>
            <person name="Magalhaes I.L.F."/>
            <person name="Oliveira U."/>
            <person name="Santos F.R."/>
            <person name="Vidigal T.H.D.A."/>
            <person name="Brescovit A.D."/>
            <person name="Santos A.J."/>
        </authorList>
    </citation>
    <scope>NUCLEOTIDE SEQUENCE</scope>
    <source>
        <tissue evidence="1">Shoot tissue taken approximately 20 cm above the soil surface</tissue>
    </source>
</reference>
<dbReference type="AlphaFoldDB" id="A0A0A9DL24"/>
<evidence type="ECO:0000313" key="1">
    <source>
        <dbReference type="EMBL" id="JAD84462.1"/>
    </source>
</evidence>
<name>A0A0A9DL24_ARUDO</name>
<accession>A0A0A9DL24</accession>
<proteinExistence type="predicted"/>
<sequence>MRRPMSSSSSRTVMSSVLRSLVRWPSLLRSFCLGRGLMVSIPCSSPMASRAHRVLYCVCPYSSSQWLASQCTTTVSLLGRTVMVCHVLTSHCGVA</sequence>
<dbReference type="EMBL" id="GBRH01213433">
    <property type="protein sequence ID" value="JAD84462.1"/>
    <property type="molecule type" value="Transcribed_RNA"/>
</dbReference>